<dbReference type="GO" id="GO:0006094">
    <property type="term" value="P:gluconeogenesis"/>
    <property type="evidence" value="ECO:0007669"/>
    <property type="project" value="TreeGrafter"/>
</dbReference>
<dbReference type="AlphaFoldDB" id="A0A1F5PMS8"/>
<organism evidence="13 14">
    <name type="scientific">Candidatus Doudnabacteria bacterium RIFCSPHIGHO2_01_FULL_50_11</name>
    <dbReference type="NCBI Taxonomy" id="1817828"/>
    <lineage>
        <taxon>Bacteria</taxon>
        <taxon>Candidatus Doudnaibacteriota</taxon>
    </lineage>
</organism>
<dbReference type="UniPathway" id="UPA00109">
    <property type="reaction ID" value="UER00185"/>
</dbReference>
<comment type="subunit">
    <text evidence="10">Monomer.</text>
</comment>
<evidence type="ECO:0000256" key="4">
    <source>
        <dbReference type="ARBA" id="ARBA00013061"/>
    </source>
</evidence>
<keyword evidence="10" id="KW-0963">Cytoplasm</keyword>
<feature type="binding site" evidence="10 11">
    <location>
        <position position="342"/>
    </location>
    <ligand>
        <name>ATP</name>
        <dbReference type="ChEBI" id="CHEBI:30616"/>
    </ligand>
</feature>
<evidence type="ECO:0000256" key="12">
    <source>
        <dbReference type="RuleBase" id="RU000532"/>
    </source>
</evidence>
<evidence type="ECO:0000313" key="14">
    <source>
        <dbReference type="Proteomes" id="UP000178377"/>
    </source>
</evidence>
<dbReference type="InterPro" id="IPR001576">
    <property type="entry name" value="Phosphoglycerate_kinase"/>
</dbReference>
<gene>
    <name evidence="10" type="primary">pgk</name>
    <name evidence="13" type="ORF">A2722_01830</name>
</gene>
<evidence type="ECO:0000256" key="5">
    <source>
        <dbReference type="ARBA" id="ARBA00022679"/>
    </source>
</evidence>
<evidence type="ECO:0000256" key="8">
    <source>
        <dbReference type="ARBA" id="ARBA00022840"/>
    </source>
</evidence>
<evidence type="ECO:0000256" key="2">
    <source>
        <dbReference type="ARBA" id="ARBA00004838"/>
    </source>
</evidence>
<dbReference type="PRINTS" id="PR00477">
    <property type="entry name" value="PHGLYCKINASE"/>
</dbReference>
<comment type="caution">
    <text evidence="10">Lacks conserved residue(s) required for the propagation of feature annotation.</text>
</comment>
<keyword evidence="8 10" id="KW-0067">ATP-binding</keyword>
<keyword evidence="5 10" id="KW-0808">Transferase</keyword>
<dbReference type="GO" id="GO:0005524">
    <property type="term" value="F:ATP binding"/>
    <property type="evidence" value="ECO:0007669"/>
    <property type="project" value="UniProtKB-KW"/>
</dbReference>
<proteinExistence type="inferred from homology"/>
<evidence type="ECO:0000313" key="13">
    <source>
        <dbReference type="EMBL" id="OGE91201.1"/>
    </source>
</evidence>
<dbReference type="PANTHER" id="PTHR11406:SF23">
    <property type="entry name" value="PHOSPHOGLYCERATE KINASE 1, CHLOROPLASTIC-RELATED"/>
    <property type="match status" value="1"/>
</dbReference>
<dbReference type="InterPro" id="IPR015824">
    <property type="entry name" value="Phosphoglycerate_kinase_N"/>
</dbReference>
<comment type="pathway">
    <text evidence="2 10">Carbohydrate degradation; glycolysis; pyruvate from D-glyceraldehyde 3-phosphate: step 2/5.</text>
</comment>
<name>A0A1F5PMS8_9BACT</name>
<dbReference type="STRING" id="1817828.A2722_01830"/>
<dbReference type="PIRSF" id="PIRSF000724">
    <property type="entry name" value="Pgk"/>
    <property type="match status" value="1"/>
</dbReference>
<dbReference type="Gene3D" id="3.40.50.1260">
    <property type="entry name" value="Phosphoglycerate kinase, N-terminal domain"/>
    <property type="match status" value="2"/>
</dbReference>
<comment type="similarity">
    <text evidence="3 10 12">Belongs to the phosphoglycerate kinase family.</text>
</comment>
<dbReference type="FunFam" id="3.40.50.1260:FF:000031">
    <property type="entry name" value="Phosphoglycerate kinase 1"/>
    <property type="match status" value="1"/>
</dbReference>
<dbReference type="PANTHER" id="PTHR11406">
    <property type="entry name" value="PHOSPHOGLYCERATE KINASE"/>
    <property type="match status" value="1"/>
</dbReference>
<keyword evidence="6 10" id="KW-0547">Nucleotide-binding</keyword>
<evidence type="ECO:0000256" key="6">
    <source>
        <dbReference type="ARBA" id="ARBA00022741"/>
    </source>
</evidence>
<dbReference type="Pfam" id="PF00162">
    <property type="entry name" value="PGK"/>
    <property type="match status" value="1"/>
</dbReference>
<dbReference type="GO" id="GO:0006096">
    <property type="term" value="P:glycolytic process"/>
    <property type="evidence" value="ECO:0007669"/>
    <property type="project" value="UniProtKB-UniRule"/>
</dbReference>
<feature type="binding site" evidence="10 11">
    <location>
        <position position="223"/>
    </location>
    <ligand>
        <name>ATP</name>
        <dbReference type="ChEBI" id="CHEBI:30616"/>
    </ligand>
</feature>
<dbReference type="HAMAP" id="MF_00145">
    <property type="entry name" value="Phosphoglyc_kinase"/>
    <property type="match status" value="1"/>
</dbReference>
<dbReference type="GO" id="GO:0005829">
    <property type="term" value="C:cytosol"/>
    <property type="evidence" value="ECO:0007669"/>
    <property type="project" value="TreeGrafter"/>
</dbReference>
<dbReference type="GO" id="GO:0004618">
    <property type="term" value="F:phosphoglycerate kinase activity"/>
    <property type="evidence" value="ECO:0007669"/>
    <property type="project" value="UniProtKB-UniRule"/>
</dbReference>
<feature type="binding site" evidence="10">
    <location>
        <position position="40"/>
    </location>
    <ligand>
        <name>substrate</name>
    </ligand>
</feature>
<keyword evidence="7 10" id="KW-0418">Kinase</keyword>
<sequence>MNLPSLKKANVKNKAILVRTDFDVPMTKGLDGLEVKDDFRLQRSIETIRYLIDQDCKVVLLSKLGRPKGQDPKLSLKPVAQKVAELLRYGFFPVAPRARKLPEHDIPRMYFLEGSPIASRVEAFLPSIVKKDIVCLDNLLFEGGEKEGDLDFAKKLSQYGEIYVNDSFATAHREYASVVALPGLLPHYAGLNFEQEIKTLSLVLDRPKRPYIAMIGGVKLGEKLDGLEGMIEHADRVLLGGGLATLFFAVLDYQTGKSILEGGSVSDAREIWRNYKDKIVLPKDVVVARSLKQAGTARVSAPHSISPGEMILDIGPETIRSYSEFIKQGRTLVWSGPMGMFEVDAFAHGTKALGRLFASRCRGIAFGVAGGGNTLDALDRIKMGQYIDFLSCGGSAMLQFLGRETMPAIEALTQ</sequence>
<evidence type="ECO:0000256" key="9">
    <source>
        <dbReference type="ARBA" id="ARBA00023152"/>
    </source>
</evidence>
<comment type="subcellular location">
    <subcellularLocation>
        <location evidence="10">Cytoplasm</location>
    </subcellularLocation>
</comment>
<evidence type="ECO:0000256" key="11">
    <source>
        <dbReference type="PIRSR" id="PIRSR000724-2"/>
    </source>
</evidence>
<feature type="binding site" evidence="10">
    <location>
        <position position="173"/>
    </location>
    <ligand>
        <name>substrate</name>
    </ligand>
</feature>
<dbReference type="SUPFAM" id="SSF53748">
    <property type="entry name" value="Phosphoglycerate kinase"/>
    <property type="match status" value="1"/>
</dbReference>
<evidence type="ECO:0000256" key="7">
    <source>
        <dbReference type="ARBA" id="ARBA00022777"/>
    </source>
</evidence>
<accession>A0A1F5PMS8</accession>
<comment type="catalytic activity">
    <reaction evidence="1 10 12">
        <text>(2R)-3-phosphoglycerate + ATP = (2R)-3-phospho-glyceroyl phosphate + ADP</text>
        <dbReference type="Rhea" id="RHEA:14801"/>
        <dbReference type="ChEBI" id="CHEBI:30616"/>
        <dbReference type="ChEBI" id="CHEBI:57604"/>
        <dbReference type="ChEBI" id="CHEBI:58272"/>
        <dbReference type="ChEBI" id="CHEBI:456216"/>
        <dbReference type="EC" id="2.7.2.3"/>
    </reaction>
</comment>
<reference evidence="13 14" key="1">
    <citation type="journal article" date="2016" name="Nat. Commun.">
        <title>Thousands of microbial genomes shed light on interconnected biogeochemical processes in an aquifer system.</title>
        <authorList>
            <person name="Anantharaman K."/>
            <person name="Brown C.T."/>
            <person name="Hug L.A."/>
            <person name="Sharon I."/>
            <person name="Castelle C.J."/>
            <person name="Probst A.J."/>
            <person name="Thomas B.C."/>
            <person name="Singh A."/>
            <person name="Wilkins M.J."/>
            <person name="Karaoz U."/>
            <person name="Brodie E.L."/>
            <person name="Williams K.H."/>
            <person name="Hubbard S.S."/>
            <person name="Banfield J.F."/>
        </authorList>
    </citation>
    <scope>NUCLEOTIDE SEQUENCE [LARGE SCALE GENOMIC DNA]</scope>
</reference>
<protein>
    <recommendedName>
        <fullName evidence="4 10">Phosphoglycerate kinase</fullName>
        <ecNumber evidence="4 10">2.7.2.3</ecNumber>
    </recommendedName>
</protein>
<dbReference type="EMBL" id="MFEO01000003">
    <property type="protein sequence ID" value="OGE91201.1"/>
    <property type="molecule type" value="Genomic_DNA"/>
</dbReference>
<evidence type="ECO:0000256" key="1">
    <source>
        <dbReference type="ARBA" id="ARBA00000642"/>
    </source>
</evidence>
<evidence type="ECO:0000256" key="3">
    <source>
        <dbReference type="ARBA" id="ARBA00008982"/>
    </source>
</evidence>
<dbReference type="Proteomes" id="UP000178377">
    <property type="component" value="Unassembled WGS sequence"/>
</dbReference>
<dbReference type="EC" id="2.7.2.3" evidence="4 10"/>
<dbReference type="GO" id="GO:0043531">
    <property type="term" value="F:ADP binding"/>
    <property type="evidence" value="ECO:0007669"/>
    <property type="project" value="TreeGrafter"/>
</dbReference>
<keyword evidence="9 10" id="KW-0324">Glycolysis</keyword>
<dbReference type="InterPro" id="IPR036043">
    <property type="entry name" value="Phosphoglycerate_kinase_sf"/>
</dbReference>
<evidence type="ECO:0000256" key="10">
    <source>
        <dbReference type="HAMAP-Rule" id="MF_00145"/>
    </source>
</evidence>
<comment type="caution">
    <text evidence="13">The sequence shown here is derived from an EMBL/GenBank/DDBJ whole genome shotgun (WGS) entry which is preliminary data.</text>
</comment>